<dbReference type="InterPro" id="IPR012291">
    <property type="entry name" value="CBM2_carb-bd_dom_sf"/>
</dbReference>
<dbReference type="EMBL" id="CP159342">
    <property type="protein sequence ID" value="XCH74916.1"/>
    <property type="molecule type" value="Genomic_DNA"/>
</dbReference>
<dbReference type="RefSeq" id="WP_350933934.1">
    <property type="nucleotide sequence ID" value="NZ_CP157762.1"/>
</dbReference>
<reference evidence="7" key="1">
    <citation type="submission" date="2024-01" db="EMBL/GenBank/DDBJ databases">
        <title>The genome sequence of Micromonospora mangrovi CCTCC AA 2012012.</title>
        <authorList>
            <person name="Gao J."/>
        </authorList>
    </citation>
    <scope>NUCLEOTIDE SEQUENCE</scope>
    <source>
        <strain evidence="7">CCTCC AA 2012012</strain>
    </source>
</reference>
<keyword evidence="2" id="KW-0326">Glycosidase</keyword>
<dbReference type="SUPFAM" id="SSF49384">
    <property type="entry name" value="Carbohydrate-binding domain"/>
    <property type="match status" value="1"/>
</dbReference>
<name>A0AAU7M9V2_9ACTN</name>
<dbReference type="InterPro" id="IPR001919">
    <property type="entry name" value="CBD2"/>
</dbReference>
<evidence type="ECO:0000256" key="3">
    <source>
        <dbReference type="ARBA" id="ARBA00023326"/>
    </source>
</evidence>
<feature type="domain" description="Fibronectin type-III" evidence="5">
    <location>
        <begin position="42"/>
        <end position="131"/>
    </location>
</feature>
<dbReference type="AlphaFoldDB" id="A0AAU7M9V2"/>
<evidence type="ECO:0000313" key="8">
    <source>
        <dbReference type="EMBL" id="XCH74916.1"/>
    </source>
</evidence>
<dbReference type="Gene3D" id="2.60.40.10">
    <property type="entry name" value="Immunoglobulins"/>
    <property type="match status" value="1"/>
</dbReference>
<feature type="domain" description="CBM2" evidence="6">
    <location>
        <begin position="131"/>
        <end position="239"/>
    </location>
</feature>
<dbReference type="Pfam" id="PF00553">
    <property type="entry name" value="CBM_2"/>
    <property type="match status" value="1"/>
</dbReference>
<dbReference type="GO" id="GO:0000272">
    <property type="term" value="P:polysaccharide catabolic process"/>
    <property type="evidence" value="ECO:0007669"/>
    <property type="project" value="UniProtKB-KW"/>
</dbReference>
<evidence type="ECO:0000256" key="1">
    <source>
        <dbReference type="ARBA" id="ARBA00023277"/>
    </source>
</evidence>
<dbReference type="GO" id="GO:0004553">
    <property type="term" value="F:hydrolase activity, hydrolyzing O-glycosyl compounds"/>
    <property type="evidence" value="ECO:0007669"/>
    <property type="project" value="InterPro"/>
</dbReference>
<protein>
    <submittedName>
        <fullName evidence="7">Cellulose binding domain-containing protein</fullName>
    </submittedName>
</protein>
<dbReference type="Pfam" id="PF00041">
    <property type="entry name" value="fn3"/>
    <property type="match status" value="1"/>
</dbReference>
<evidence type="ECO:0000313" key="7">
    <source>
        <dbReference type="EMBL" id="XBP94217.1"/>
    </source>
</evidence>
<evidence type="ECO:0000256" key="2">
    <source>
        <dbReference type="ARBA" id="ARBA00023295"/>
    </source>
</evidence>
<keyword evidence="2" id="KW-0378">Hydrolase</keyword>
<evidence type="ECO:0000259" key="5">
    <source>
        <dbReference type="PROSITE" id="PS50853"/>
    </source>
</evidence>
<sequence length="239" mass="23923">MVREADQAVDATGFTATFPANSITHLVLPRGTGGGDTQAPNAPGKPTAGTVTSDSVALSWAPATDNVGVTGYDVQRVDPSGAVRVGSATGTAYTVTGLAADTSYTFVVTARDAAGNVSAASPGLVVRTAPATTPTGGCAVTWSANSWPGGFTATVTIRNTGSTAIDGWKLGFDFPTTGQKVGQGWSATWKQSGVSVTAENLSYNGRLAPGASTSIGFNGSWTGTNPAPAAFTLNGQRCG</sequence>
<organism evidence="7">
    <name type="scientific">Micromonospora sp. CCTCC AA 2012012</name>
    <dbReference type="NCBI Taxonomy" id="3111921"/>
    <lineage>
        <taxon>Bacteria</taxon>
        <taxon>Bacillati</taxon>
        <taxon>Actinomycetota</taxon>
        <taxon>Actinomycetes</taxon>
        <taxon>Micromonosporales</taxon>
        <taxon>Micromonosporaceae</taxon>
        <taxon>Micromonospora</taxon>
    </lineage>
</organism>
<dbReference type="SMART" id="SM00060">
    <property type="entry name" value="FN3"/>
    <property type="match status" value="1"/>
</dbReference>
<dbReference type="CDD" id="cd00063">
    <property type="entry name" value="FN3"/>
    <property type="match status" value="1"/>
</dbReference>
<dbReference type="PROSITE" id="PS50853">
    <property type="entry name" value="FN3"/>
    <property type="match status" value="1"/>
</dbReference>
<proteinExistence type="predicted"/>
<dbReference type="Gene3D" id="2.60.40.290">
    <property type="match status" value="1"/>
</dbReference>
<keyword evidence="1" id="KW-0119">Carbohydrate metabolism</keyword>
<dbReference type="GO" id="GO:0030247">
    <property type="term" value="F:polysaccharide binding"/>
    <property type="evidence" value="ECO:0007669"/>
    <property type="project" value="UniProtKB-UniRule"/>
</dbReference>
<gene>
    <name evidence="8" type="ORF">ABUL08_02035</name>
    <name evidence="7" type="ORF">VK199_02030</name>
</gene>
<dbReference type="EMBL" id="CP157762">
    <property type="protein sequence ID" value="XBP94217.1"/>
    <property type="molecule type" value="Genomic_DNA"/>
</dbReference>
<dbReference type="InterPro" id="IPR008965">
    <property type="entry name" value="CBM2/CBM3_carb-bd_dom_sf"/>
</dbReference>
<reference evidence="8" key="2">
    <citation type="submission" date="2024-06" db="EMBL/GenBank/DDBJ databases">
        <title>Micromonospora mangrovi CCTCC AA 2012012 genome sequences.</title>
        <authorList>
            <person name="Gao J."/>
        </authorList>
    </citation>
    <scope>NUCLEOTIDE SEQUENCE</scope>
    <source>
        <strain evidence="8">CCTCC AA 2012012</strain>
    </source>
</reference>
<keyword evidence="3" id="KW-0624">Polysaccharide degradation</keyword>
<dbReference type="InterPro" id="IPR036116">
    <property type="entry name" value="FN3_sf"/>
</dbReference>
<feature type="region of interest" description="Disordered" evidence="4">
    <location>
        <begin position="28"/>
        <end position="51"/>
    </location>
</feature>
<dbReference type="InterPro" id="IPR003961">
    <property type="entry name" value="FN3_dom"/>
</dbReference>
<evidence type="ECO:0000259" key="6">
    <source>
        <dbReference type="PROSITE" id="PS51173"/>
    </source>
</evidence>
<accession>A0AAU7M9V2</accession>
<dbReference type="SMART" id="SM00637">
    <property type="entry name" value="CBD_II"/>
    <property type="match status" value="1"/>
</dbReference>
<dbReference type="PROSITE" id="PS51173">
    <property type="entry name" value="CBM2"/>
    <property type="match status" value="1"/>
</dbReference>
<evidence type="ECO:0000256" key="4">
    <source>
        <dbReference type="SAM" id="MobiDB-lite"/>
    </source>
</evidence>
<dbReference type="PRINTS" id="PR00014">
    <property type="entry name" value="FNTYPEIII"/>
</dbReference>
<dbReference type="SUPFAM" id="SSF49265">
    <property type="entry name" value="Fibronectin type III"/>
    <property type="match status" value="1"/>
</dbReference>
<dbReference type="InterPro" id="IPR013783">
    <property type="entry name" value="Ig-like_fold"/>
</dbReference>